<evidence type="ECO:0000313" key="2">
    <source>
        <dbReference type="Proteomes" id="UP001652564"/>
    </source>
</evidence>
<comment type="caution">
    <text evidence="1">The sequence shown here is derived from an EMBL/GenBank/DDBJ whole genome shotgun (WGS) entry which is preliminary data.</text>
</comment>
<organism evidence="1 2">
    <name type="scientific">Albidovulum litorale</name>
    <dbReference type="NCBI Taxonomy" id="2984134"/>
    <lineage>
        <taxon>Bacteria</taxon>
        <taxon>Pseudomonadati</taxon>
        <taxon>Pseudomonadota</taxon>
        <taxon>Alphaproteobacteria</taxon>
        <taxon>Rhodobacterales</taxon>
        <taxon>Paracoccaceae</taxon>
        <taxon>Albidovulum</taxon>
    </lineage>
</organism>
<accession>A0ABT2ZRZ1</accession>
<evidence type="ECO:0000313" key="1">
    <source>
        <dbReference type="EMBL" id="MCV2873882.1"/>
    </source>
</evidence>
<dbReference type="RefSeq" id="WP_263741114.1">
    <property type="nucleotide sequence ID" value="NZ_JAOWKZ010000004.1"/>
</dbReference>
<gene>
    <name evidence="1" type="ORF">OEZ71_16415</name>
</gene>
<dbReference type="Proteomes" id="UP001652564">
    <property type="component" value="Unassembled WGS sequence"/>
</dbReference>
<dbReference type="EMBL" id="JAOWKZ010000004">
    <property type="protein sequence ID" value="MCV2873882.1"/>
    <property type="molecule type" value="Genomic_DNA"/>
</dbReference>
<protein>
    <submittedName>
        <fullName evidence="1">Uncharacterized protein</fullName>
    </submittedName>
</protein>
<proteinExistence type="predicted"/>
<reference evidence="1 2" key="1">
    <citation type="submission" date="2022-10" db="EMBL/GenBank/DDBJ databases">
        <title>Defluviimonas sp. nov., isolated from ocean surface sediments.</title>
        <authorList>
            <person name="He W."/>
            <person name="Wang L."/>
            <person name="Zhang D.-F."/>
        </authorList>
    </citation>
    <scope>NUCLEOTIDE SEQUENCE [LARGE SCALE GENOMIC DNA]</scope>
    <source>
        <strain evidence="1 2">WL0050</strain>
    </source>
</reference>
<keyword evidence="2" id="KW-1185">Reference proteome</keyword>
<sequence length="103" mass="11440">MIHMTDITASPFEKVTALRPATNLGQLVRDQLSALTASGYGEVDVRWNSDMLLIDAKSDDGYICRVFNADGVCVMEQIDRRGIGVERHFEEDGMTVISEEIFG</sequence>
<name>A0ABT2ZRZ1_9RHOB</name>